<protein>
    <submittedName>
        <fullName evidence="2">Uncharacterized protein</fullName>
    </submittedName>
</protein>
<dbReference type="InterPro" id="IPR011990">
    <property type="entry name" value="TPR-like_helical_dom_sf"/>
</dbReference>
<dbReference type="SUPFAM" id="SSF48452">
    <property type="entry name" value="TPR-like"/>
    <property type="match status" value="1"/>
</dbReference>
<gene>
    <name evidence="2" type="ORF">ASZ90_006858</name>
</gene>
<name>A0A0W8FR11_9ZZZZ</name>
<sequence>MIYIKIIITIIIIITALWGMDILFRKLYAFYCKHLLEKTYSALEAKNLKDAMKYAKRIIKTPLKAQGYEVLAEISQIKGDHMSAIDYFTSSLKHDSTFKLSLLGLSESYKEVGRLNDAIKMLDKAAELYPYDVMVLHCRNELKQE</sequence>
<feature type="transmembrane region" description="Helical" evidence="1">
    <location>
        <begin position="6"/>
        <end position="24"/>
    </location>
</feature>
<proteinExistence type="predicted"/>
<dbReference type="EMBL" id="LNQE01000911">
    <property type="protein sequence ID" value="KUG23354.1"/>
    <property type="molecule type" value="Genomic_DNA"/>
</dbReference>
<evidence type="ECO:0000313" key="2">
    <source>
        <dbReference type="EMBL" id="KUG23354.1"/>
    </source>
</evidence>
<keyword evidence="1" id="KW-0472">Membrane</keyword>
<evidence type="ECO:0000256" key="1">
    <source>
        <dbReference type="SAM" id="Phobius"/>
    </source>
</evidence>
<organism evidence="2">
    <name type="scientific">hydrocarbon metagenome</name>
    <dbReference type="NCBI Taxonomy" id="938273"/>
    <lineage>
        <taxon>unclassified sequences</taxon>
        <taxon>metagenomes</taxon>
        <taxon>ecological metagenomes</taxon>
    </lineage>
</organism>
<dbReference type="AlphaFoldDB" id="A0A0W8FR11"/>
<keyword evidence="1" id="KW-0812">Transmembrane</keyword>
<reference evidence="2" key="1">
    <citation type="journal article" date="2015" name="Proc. Natl. Acad. Sci. U.S.A.">
        <title>Networks of energetic and metabolic interactions define dynamics in microbial communities.</title>
        <authorList>
            <person name="Embree M."/>
            <person name="Liu J.K."/>
            <person name="Al-Bassam M.M."/>
            <person name="Zengler K."/>
        </authorList>
    </citation>
    <scope>NUCLEOTIDE SEQUENCE</scope>
</reference>
<dbReference type="Gene3D" id="1.25.40.10">
    <property type="entry name" value="Tetratricopeptide repeat domain"/>
    <property type="match status" value="1"/>
</dbReference>
<comment type="caution">
    <text evidence="2">The sequence shown here is derived from an EMBL/GenBank/DDBJ whole genome shotgun (WGS) entry which is preliminary data.</text>
</comment>
<dbReference type="PROSITE" id="PS50005">
    <property type="entry name" value="TPR"/>
    <property type="match status" value="1"/>
</dbReference>
<accession>A0A0W8FR11</accession>
<dbReference type="InterPro" id="IPR019734">
    <property type="entry name" value="TPR_rpt"/>
</dbReference>
<keyword evidence="1" id="KW-1133">Transmembrane helix</keyword>